<dbReference type="Proteomes" id="UP000095658">
    <property type="component" value="Unassembled WGS sequence"/>
</dbReference>
<feature type="transmembrane region" description="Helical" evidence="5">
    <location>
        <begin position="339"/>
        <end position="357"/>
    </location>
</feature>
<evidence type="ECO:0000256" key="3">
    <source>
        <dbReference type="ARBA" id="ARBA00022989"/>
    </source>
</evidence>
<feature type="transmembrane region" description="Helical" evidence="5">
    <location>
        <begin position="83"/>
        <end position="103"/>
    </location>
</feature>
<comment type="caution">
    <text evidence="7">The sequence shown here is derived from an EMBL/GenBank/DDBJ whole genome shotgun (WGS) entry which is preliminary data.</text>
</comment>
<feature type="transmembrane region" description="Helical" evidence="5">
    <location>
        <begin position="222"/>
        <end position="241"/>
    </location>
</feature>
<feature type="transmembrane region" description="Helical" evidence="5">
    <location>
        <begin position="59"/>
        <end position="77"/>
    </location>
</feature>
<evidence type="ECO:0000256" key="5">
    <source>
        <dbReference type="SAM" id="Phobius"/>
    </source>
</evidence>
<proteinExistence type="predicted"/>
<organism evidence="7 8">
    <name type="scientific">Domibacillus iocasae</name>
    <dbReference type="NCBI Taxonomy" id="1714016"/>
    <lineage>
        <taxon>Bacteria</taxon>
        <taxon>Bacillati</taxon>
        <taxon>Bacillota</taxon>
        <taxon>Bacilli</taxon>
        <taxon>Bacillales</taxon>
        <taxon>Bacillaceae</taxon>
        <taxon>Domibacillus</taxon>
    </lineage>
</organism>
<evidence type="ECO:0000256" key="1">
    <source>
        <dbReference type="ARBA" id="ARBA00004141"/>
    </source>
</evidence>
<dbReference type="InterPro" id="IPR007016">
    <property type="entry name" value="O-antigen_ligase-rel_domated"/>
</dbReference>
<dbReference type="EMBL" id="MAMP01000021">
    <property type="protein sequence ID" value="OES44980.1"/>
    <property type="molecule type" value="Genomic_DNA"/>
</dbReference>
<dbReference type="PANTHER" id="PTHR37422:SF13">
    <property type="entry name" value="LIPOPOLYSACCHARIDE BIOSYNTHESIS PROTEIN PA4999-RELATED"/>
    <property type="match status" value="1"/>
</dbReference>
<evidence type="ECO:0000256" key="2">
    <source>
        <dbReference type="ARBA" id="ARBA00022692"/>
    </source>
</evidence>
<gene>
    <name evidence="7" type="ORF">BA724_06870</name>
</gene>
<dbReference type="InterPro" id="IPR051533">
    <property type="entry name" value="WaaL-like"/>
</dbReference>
<feature type="transmembrane region" description="Helical" evidence="5">
    <location>
        <begin position="115"/>
        <end position="132"/>
    </location>
</feature>
<feature type="transmembrane region" description="Helical" evidence="5">
    <location>
        <begin position="180"/>
        <end position="210"/>
    </location>
</feature>
<protein>
    <recommendedName>
        <fullName evidence="6">O-antigen ligase-related domain-containing protein</fullName>
    </recommendedName>
</protein>
<name>A0A1E7DPG0_9BACI</name>
<comment type="subcellular location">
    <subcellularLocation>
        <location evidence="1">Membrane</location>
        <topology evidence="1">Multi-pass membrane protein</topology>
    </subcellularLocation>
</comment>
<dbReference type="RefSeq" id="WP_069938602.1">
    <property type="nucleotide sequence ID" value="NZ_MAMP01000021.1"/>
</dbReference>
<sequence length="394" mass="45052">MKNVSFLLLLIMIFAIPWENAVVLGAFGTIVRPLGMLAFVMTVFYVLKTGEYRPFNMIHYALLAFVVWSGMSILWTVDPDLTLIRIKTYAQLFIMVWLIWELVRTENQMRILIQVYIWGAWVSIYSTITNYMAHEQAAYGRYSAEGFDPNDLSVMLALGIPLAWYLFLKQKNFLLKWTNAAYIMLAMWTISLTASRTGFVVGVMALFYIVLTYRQLSGKMKVTMSLFLAIATFYGISSTPADSFKRIATIQQDMNDGSLNGRGVMWNAGLEVVNDQPIIGIGAGAYPAEMELLINARNLSHNTLLAVLAETGLIGLLLFLFVLFLFFYTASKTNYVESMLFLTLLAVWVLSTMFLTWEMRKPTWLLFALIALEYTKLYQPTLFYQRNRVQISKE</sequence>
<evidence type="ECO:0000313" key="8">
    <source>
        <dbReference type="Proteomes" id="UP000095658"/>
    </source>
</evidence>
<keyword evidence="8" id="KW-1185">Reference proteome</keyword>
<keyword evidence="4 5" id="KW-0472">Membrane</keyword>
<feature type="transmembrane region" description="Helical" evidence="5">
    <location>
        <begin position="304"/>
        <end position="327"/>
    </location>
</feature>
<dbReference type="Pfam" id="PF04932">
    <property type="entry name" value="Wzy_C"/>
    <property type="match status" value="1"/>
</dbReference>
<dbReference type="PANTHER" id="PTHR37422">
    <property type="entry name" value="TEICHURONIC ACID BIOSYNTHESIS PROTEIN TUAE"/>
    <property type="match status" value="1"/>
</dbReference>
<keyword evidence="2 5" id="KW-0812">Transmembrane</keyword>
<evidence type="ECO:0000313" key="7">
    <source>
        <dbReference type="EMBL" id="OES44980.1"/>
    </source>
</evidence>
<feature type="transmembrane region" description="Helical" evidence="5">
    <location>
        <begin position="152"/>
        <end position="168"/>
    </location>
</feature>
<evidence type="ECO:0000256" key="4">
    <source>
        <dbReference type="ARBA" id="ARBA00023136"/>
    </source>
</evidence>
<evidence type="ECO:0000259" key="6">
    <source>
        <dbReference type="Pfam" id="PF04932"/>
    </source>
</evidence>
<dbReference type="OrthoDB" id="5143502at2"/>
<dbReference type="GO" id="GO:0016020">
    <property type="term" value="C:membrane"/>
    <property type="evidence" value="ECO:0007669"/>
    <property type="project" value="UniProtKB-SubCell"/>
</dbReference>
<feature type="domain" description="O-antigen ligase-related" evidence="6">
    <location>
        <begin position="183"/>
        <end position="320"/>
    </location>
</feature>
<reference evidence="7 8" key="1">
    <citation type="submission" date="2016-06" db="EMBL/GenBank/DDBJ databases">
        <title>Domibacillus iocasae genome sequencing.</title>
        <authorList>
            <person name="Verma A."/>
            <person name="Pal Y."/>
            <person name="Ojha A.K."/>
            <person name="Krishnamurthi S."/>
        </authorList>
    </citation>
    <scope>NUCLEOTIDE SEQUENCE [LARGE SCALE GENOMIC DNA]</scope>
    <source>
        <strain evidence="7 8">DSM 29979</strain>
    </source>
</reference>
<dbReference type="AlphaFoldDB" id="A0A1E7DPG0"/>
<accession>A0A1E7DPG0</accession>
<dbReference type="STRING" id="1714016.BA724_06870"/>
<keyword evidence="3 5" id="KW-1133">Transmembrane helix</keyword>
<feature type="transmembrane region" description="Helical" evidence="5">
    <location>
        <begin position="25"/>
        <end position="47"/>
    </location>
</feature>